<keyword evidence="4 11" id="KW-0808">Transferase</keyword>
<proteinExistence type="predicted"/>
<dbReference type="EMBL" id="JAJIRN010000012">
    <property type="protein sequence ID" value="MCV2371033.1"/>
    <property type="molecule type" value="Genomic_DNA"/>
</dbReference>
<dbReference type="InterPro" id="IPR040423">
    <property type="entry name" value="PEA_transferase"/>
</dbReference>
<evidence type="ECO:0000256" key="7">
    <source>
        <dbReference type="ARBA" id="ARBA00023136"/>
    </source>
</evidence>
<dbReference type="Proteomes" id="UP001209701">
    <property type="component" value="Unassembled WGS sequence"/>
</dbReference>
<evidence type="ECO:0000256" key="3">
    <source>
        <dbReference type="ARBA" id="ARBA00022519"/>
    </source>
</evidence>
<accession>A0ABT2YLU3</accession>
<evidence type="ECO:0000256" key="6">
    <source>
        <dbReference type="ARBA" id="ARBA00022989"/>
    </source>
</evidence>
<dbReference type="CDD" id="cd16017">
    <property type="entry name" value="LptA"/>
    <property type="match status" value="1"/>
</dbReference>
<dbReference type="Gene3D" id="3.40.720.10">
    <property type="entry name" value="Alkaline Phosphatase, subunit A"/>
    <property type="match status" value="1"/>
</dbReference>
<organism evidence="11 12">
    <name type="scientific">Roseateles oligotrophus</name>
    <dbReference type="NCBI Taxonomy" id="1769250"/>
    <lineage>
        <taxon>Bacteria</taxon>
        <taxon>Pseudomonadati</taxon>
        <taxon>Pseudomonadota</taxon>
        <taxon>Betaproteobacteria</taxon>
        <taxon>Burkholderiales</taxon>
        <taxon>Sphaerotilaceae</taxon>
        <taxon>Roseateles</taxon>
    </lineage>
</organism>
<evidence type="ECO:0000313" key="11">
    <source>
        <dbReference type="EMBL" id="MCV2371033.1"/>
    </source>
</evidence>
<sequence length="584" mass="63464">MSLFKSKPAAAQAGANQNSASRLTIPATVEQVLFVASLLWALTANRFFFSAALKGRSFDDPSAWGFAAAMVVLVLALHLFLLALVANRWTLKPLLVVLIITTAFASWFMQAFGIYLDPTMVRNTLRTDPAEASELISAALLLHVLIYAGLPLLLLWRVRLVNRPWRRAMLVRLGLIVVTMAAMVASVMAVFQPFSSLMRNHKEIRYLITPSNYVWSLGSTLAAEARGAAKPREAVGLDAKAGPSWAGRTKPKVVVMVVGETARAANWGLNGYARQTTPQLAAIAAQPESNLISFRDVGACGTNTETSLPCMFSAVGRRNYDEARIRGTDSLLHIVDRAGVSVQWRDNQSGCKGVCDGLPNDTVSKLNAPGLCEGERCLDEGLIADLDGRLSELIAGFKPGAAPQLWLMHQLGNHGPSYFRRYPPNFKRFVPACEKDDLRLCSKEEISNAYDNALLYTDHVLASLIAKLKSRAAEVDTLVLYVSDHGESLGENGLFLHGIPYAIAPDVQTQVPMLMWASTGFAGSAGLDWSCLRQRAGQTPANPVSHDHLFHTLMGLLDVQSELREPSLDLAGQCRLSGNGLVAK</sequence>
<evidence type="ECO:0000256" key="2">
    <source>
        <dbReference type="ARBA" id="ARBA00022475"/>
    </source>
</evidence>
<dbReference type="InterPro" id="IPR012549">
    <property type="entry name" value="EptA-like_N"/>
</dbReference>
<feature type="domain" description="Sulfatase N-terminal" evidence="9">
    <location>
        <begin position="253"/>
        <end position="559"/>
    </location>
</feature>
<dbReference type="InterPro" id="IPR058130">
    <property type="entry name" value="PEA_transf_C"/>
</dbReference>
<keyword evidence="12" id="KW-1185">Reference proteome</keyword>
<comment type="subcellular location">
    <subcellularLocation>
        <location evidence="1">Cell inner membrane</location>
        <topology evidence="1">Multi-pass membrane protein</topology>
    </subcellularLocation>
</comment>
<name>A0ABT2YLU3_9BURK</name>
<dbReference type="RefSeq" id="WP_263573614.1">
    <property type="nucleotide sequence ID" value="NZ_JAJIRN010000012.1"/>
</dbReference>
<feature type="transmembrane region" description="Helical" evidence="8">
    <location>
        <begin position="32"/>
        <end position="52"/>
    </location>
</feature>
<evidence type="ECO:0000256" key="5">
    <source>
        <dbReference type="ARBA" id="ARBA00022692"/>
    </source>
</evidence>
<dbReference type="Pfam" id="PF08019">
    <property type="entry name" value="EptA_B_N"/>
    <property type="match status" value="1"/>
</dbReference>
<keyword evidence="3" id="KW-0997">Cell inner membrane</keyword>
<keyword evidence="5 8" id="KW-0812">Transmembrane</keyword>
<dbReference type="InterPro" id="IPR017850">
    <property type="entry name" value="Alkaline_phosphatase_core_sf"/>
</dbReference>
<reference evidence="11 12" key="1">
    <citation type="submission" date="2021-11" db="EMBL/GenBank/DDBJ databases">
        <authorList>
            <person name="Liang Q."/>
            <person name="Mou H."/>
            <person name="Liu Z."/>
        </authorList>
    </citation>
    <scope>NUCLEOTIDE SEQUENCE [LARGE SCALE GENOMIC DNA]</scope>
    <source>
        <strain evidence="11 12">CHU3</strain>
    </source>
</reference>
<dbReference type="SUPFAM" id="SSF53649">
    <property type="entry name" value="Alkaline phosphatase-like"/>
    <property type="match status" value="1"/>
</dbReference>
<feature type="transmembrane region" description="Helical" evidence="8">
    <location>
        <begin position="64"/>
        <end position="86"/>
    </location>
</feature>
<feature type="transmembrane region" description="Helical" evidence="8">
    <location>
        <begin position="135"/>
        <end position="158"/>
    </location>
</feature>
<dbReference type="PANTHER" id="PTHR30443:SF0">
    <property type="entry name" value="PHOSPHOETHANOLAMINE TRANSFERASE EPTA"/>
    <property type="match status" value="1"/>
</dbReference>
<keyword evidence="2" id="KW-1003">Cell membrane</keyword>
<keyword evidence="6 8" id="KW-1133">Transmembrane helix</keyword>
<feature type="transmembrane region" description="Helical" evidence="8">
    <location>
        <begin position="170"/>
        <end position="191"/>
    </location>
</feature>
<dbReference type="PANTHER" id="PTHR30443">
    <property type="entry name" value="INNER MEMBRANE PROTEIN"/>
    <property type="match status" value="1"/>
</dbReference>
<evidence type="ECO:0000256" key="4">
    <source>
        <dbReference type="ARBA" id="ARBA00022679"/>
    </source>
</evidence>
<feature type="domain" description="Phosphoethanolamine transferase N-terminal" evidence="10">
    <location>
        <begin position="75"/>
        <end position="222"/>
    </location>
</feature>
<protein>
    <submittedName>
        <fullName evidence="11">Phosphoethanolamine--lipid A transferase</fullName>
    </submittedName>
</protein>
<dbReference type="NCBIfam" id="NF028537">
    <property type="entry name" value="P_eth_NH2_trans"/>
    <property type="match status" value="1"/>
</dbReference>
<evidence type="ECO:0000259" key="10">
    <source>
        <dbReference type="Pfam" id="PF08019"/>
    </source>
</evidence>
<evidence type="ECO:0000259" key="9">
    <source>
        <dbReference type="Pfam" id="PF00884"/>
    </source>
</evidence>
<dbReference type="InterPro" id="IPR000917">
    <property type="entry name" value="Sulfatase_N"/>
</dbReference>
<keyword evidence="7 8" id="KW-0472">Membrane</keyword>
<evidence type="ECO:0000256" key="8">
    <source>
        <dbReference type="SAM" id="Phobius"/>
    </source>
</evidence>
<feature type="transmembrane region" description="Helical" evidence="8">
    <location>
        <begin position="93"/>
        <end position="115"/>
    </location>
</feature>
<evidence type="ECO:0000256" key="1">
    <source>
        <dbReference type="ARBA" id="ARBA00004429"/>
    </source>
</evidence>
<dbReference type="GO" id="GO:0016740">
    <property type="term" value="F:transferase activity"/>
    <property type="evidence" value="ECO:0007669"/>
    <property type="project" value="UniProtKB-KW"/>
</dbReference>
<evidence type="ECO:0000313" key="12">
    <source>
        <dbReference type="Proteomes" id="UP001209701"/>
    </source>
</evidence>
<comment type="caution">
    <text evidence="11">The sequence shown here is derived from an EMBL/GenBank/DDBJ whole genome shotgun (WGS) entry which is preliminary data.</text>
</comment>
<dbReference type="Pfam" id="PF00884">
    <property type="entry name" value="Sulfatase"/>
    <property type="match status" value="1"/>
</dbReference>
<gene>
    <name evidence="11" type="ORF">LNV07_23340</name>
</gene>